<reference evidence="7" key="1">
    <citation type="submission" date="2021-12" db="EMBL/GenBank/DDBJ databases">
        <authorList>
            <person name="Martin H S."/>
        </authorList>
    </citation>
    <scope>NUCLEOTIDE SEQUENCE</scope>
</reference>
<feature type="region of interest" description="Disordered" evidence="5">
    <location>
        <begin position="1"/>
        <end position="22"/>
    </location>
</feature>
<feature type="region of interest" description="Disordered" evidence="5">
    <location>
        <begin position="210"/>
        <end position="251"/>
    </location>
</feature>
<evidence type="ECO:0000313" key="8">
    <source>
        <dbReference type="Proteomes" id="UP000838878"/>
    </source>
</evidence>
<feature type="compositionally biased region" description="Polar residues" evidence="5">
    <location>
        <begin position="9"/>
        <end position="21"/>
    </location>
</feature>
<evidence type="ECO:0000256" key="2">
    <source>
        <dbReference type="ARBA" id="ARBA00022771"/>
    </source>
</evidence>
<organism evidence="7 8">
    <name type="scientific">Brenthis ino</name>
    <name type="common">lesser marbled fritillary</name>
    <dbReference type="NCBI Taxonomy" id="405034"/>
    <lineage>
        <taxon>Eukaryota</taxon>
        <taxon>Metazoa</taxon>
        <taxon>Ecdysozoa</taxon>
        <taxon>Arthropoda</taxon>
        <taxon>Hexapoda</taxon>
        <taxon>Insecta</taxon>
        <taxon>Pterygota</taxon>
        <taxon>Neoptera</taxon>
        <taxon>Endopterygota</taxon>
        <taxon>Lepidoptera</taxon>
        <taxon>Glossata</taxon>
        <taxon>Ditrysia</taxon>
        <taxon>Papilionoidea</taxon>
        <taxon>Nymphalidae</taxon>
        <taxon>Heliconiinae</taxon>
        <taxon>Argynnini</taxon>
        <taxon>Brenthis</taxon>
    </lineage>
</organism>
<dbReference type="InterPro" id="IPR001965">
    <property type="entry name" value="Znf_PHD"/>
</dbReference>
<proteinExistence type="predicted"/>
<feature type="region of interest" description="Disordered" evidence="5">
    <location>
        <begin position="352"/>
        <end position="408"/>
    </location>
</feature>
<dbReference type="GO" id="GO:0008270">
    <property type="term" value="F:zinc ion binding"/>
    <property type="evidence" value="ECO:0007669"/>
    <property type="project" value="UniProtKB-KW"/>
</dbReference>
<accession>A0A8J9UE68</accession>
<keyword evidence="2 4" id="KW-0863">Zinc-finger</keyword>
<dbReference type="OrthoDB" id="2286242at2759"/>
<evidence type="ECO:0000256" key="1">
    <source>
        <dbReference type="ARBA" id="ARBA00022723"/>
    </source>
</evidence>
<dbReference type="PROSITE" id="PS50016">
    <property type="entry name" value="ZF_PHD_2"/>
    <property type="match status" value="1"/>
</dbReference>
<feature type="compositionally biased region" description="Low complexity" evidence="5">
    <location>
        <begin position="230"/>
        <end position="244"/>
    </location>
</feature>
<keyword evidence="3" id="KW-0862">Zinc</keyword>
<evidence type="ECO:0000259" key="6">
    <source>
        <dbReference type="PROSITE" id="PS50016"/>
    </source>
</evidence>
<evidence type="ECO:0000313" key="7">
    <source>
        <dbReference type="EMBL" id="CAH0717724.1"/>
    </source>
</evidence>
<keyword evidence="8" id="KW-1185">Reference proteome</keyword>
<feature type="compositionally biased region" description="Basic residues" evidence="5">
    <location>
        <begin position="363"/>
        <end position="381"/>
    </location>
</feature>
<name>A0A8J9UE68_9NEOP</name>
<keyword evidence="1" id="KW-0479">Metal-binding</keyword>
<dbReference type="CDD" id="cd15489">
    <property type="entry name" value="PHD_SF"/>
    <property type="match status" value="1"/>
</dbReference>
<dbReference type="InterPro" id="IPR011011">
    <property type="entry name" value="Znf_FYVE_PHD"/>
</dbReference>
<dbReference type="SUPFAM" id="SSF57903">
    <property type="entry name" value="FYVE/PHD zinc finger"/>
    <property type="match status" value="1"/>
</dbReference>
<sequence>MDQEKKSHSSPLQPSQVTSPNALIGPGFIKPLDLKSDNMPLSWKNWITQLKIYLRANNLEHEQDNRKVAILLHFIGAETLQIFYSFNVCIDTVKFDALIEKFTHHFTPQVNITMERHKLFDRRQGIEESIDDYVTDLKNISKQCEFKELEDSILRDIFSWNLTPQNQYIKEKILLKKPHTFEAAINIAKCAEITKIQAKTLEDTTFVGQIQTNKQRNRSRHRQHQPNITRQSSRSRQYSSSRRSNTTEQPKCSRCGQIHRFKCPAKGVKCNKCGKFNHFAAVCHSKQIALRFVSIKSILGLIKLATPVIEDKEKSFHAFLPTPNYATIKSSRSRQKAINYKGQRIVKDLFKTEEKKNEMKQATSKKKGKSTIKRDQKKKNQNKNDSVKRLKRTVQQENSKRSKIEMKKSAEGEEKEWYCHACGENRMEDMRQCTECQKWYHEECMGLTKKDLKFICPDCD</sequence>
<dbReference type="Gene3D" id="3.30.40.10">
    <property type="entry name" value="Zinc/RING finger domain, C3HC4 (zinc finger)"/>
    <property type="match status" value="1"/>
</dbReference>
<feature type="non-terminal residue" evidence="7">
    <location>
        <position position="460"/>
    </location>
</feature>
<dbReference type="EMBL" id="OV170232">
    <property type="protein sequence ID" value="CAH0717724.1"/>
    <property type="molecule type" value="Genomic_DNA"/>
</dbReference>
<dbReference type="InterPro" id="IPR013083">
    <property type="entry name" value="Znf_RING/FYVE/PHD"/>
</dbReference>
<feature type="domain" description="PHD-type" evidence="6">
    <location>
        <begin position="416"/>
        <end position="460"/>
    </location>
</feature>
<evidence type="ECO:0000256" key="5">
    <source>
        <dbReference type="SAM" id="MobiDB-lite"/>
    </source>
</evidence>
<feature type="compositionally biased region" description="Basic and acidic residues" evidence="5">
    <location>
        <begin position="398"/>
        <end position="408"/>
    </location>
</feature>
<dbReference type="AlphaFoldDB" id="A0A8J9UE68"/>
<feature type="compositionally biased region" description="Basic residues" evidence="5">
    <location>
        <begin position="215"/>
        <end position="224"/>
    </location>
</feature>
<evidence type="ECO:0000256" key="4">
    <source>
        <dbReference type="PROSITE-ProRule" id="PRU00146"/>
    </source>
</evidence>
<protein>
    <recommendedName>
        <fullName evidence="6">PHD-type domain-containing protein</fullName>
    </recommendedName>
</protein>
<dbReference type="Proteomes" id="UP000838878">
    <property type="component" value="Chromosome 12"/>
</dbReference>
<dbReference type="InterPro" id="IPR019787">
    <property type="entry name" value="Znf_PHD-finger"/>
</dbReference>
<dbReference type="PANTHER" id="PTHR33198">
    <property type="entry name" value="ANK_REP_REGION DOMAIN-CONTAINING PROTEIN-RELATED"/>
    <property type="match status" value="1"/>
</dbReference>
<gene>
    <name evidence="7" type="ORF">BINO364_LOCUS4300</name>
</gene>
<evidence type="ECO:0000256" key="3">
    <source>
        <dbReference type="ARBA" id="ARBA00022833"/>
    </source>
</evidence>
<dbReference type="SMART" id="SM00249">
    <property type="entry name" value="PHD"/>
    <property type="match status" value="1"/>
</dbReference>